<evidence type="ECO:0000256" key="1">
    <source>
        <dbReference type="SAM" id="Phobius"/>
    </source>
</evidence>
<reference evidence="2 5" key="1">
    <citation type="submission" date="2016-01" db="EMBL/GenBank/DDBJ databases">
        <title>Use of Whole Genome Sequencing to ascertain that Brevibacterium massiliense (Roux, Raoult 2009) is a later heterotypic synonym of Brevibacterium ravenspurgense (Mages 2008).</title>
        <authorList>
            <person name="Bernier A.-M."/>
            <person name="Burdz T."/>
            <person name="Huynh C."/>
            <person name="Pachecho A.L."/>
            <person name="Wiebe D."/>
            <person name="Bonner C."/>
            <person name="Bernard K."/>
        </authorList>
    </citation>
    <scope>NUCLEOTIDE SEQUENCE [LARGE SCALE GENOMIC DNA]</scope>
    <source>
        <strain evidence="2 5">CCUG56047</strain>
    </source>
</reference>
<keyword evidence="1" id="KW-1133">Transmembrane helix</keyword>
<evidence type="ECO:0000313" key="3">
    <source>
        <dbReference type="EMBL" id="PKY71042.1"/>
    </source>
</evidence>
<gene>
    <name evidence="2" type="ORF">Bravens_00588</name>
    <name evidence="3" type="ORF">CYJ40_03050</name>
</gene>
<feature type="transmembrane region" description="Helical" evidence="1">
    <location>
        <begin position="74"/>
        <end position="102"/>
    </location>
</feature>
<dbReference type="PATRIC" id="fig|479117.4.peg.589"/>
<dbReference type="AlphaFoldDB" id="A0A150HAK6"/>
<name>A0A150HAK6_9MICO</name>
<comment type="caution">
    <text evidence="2">The sequence shown here is derived from an EMBL/GenBank/DDBJ whole genome shotgun (WGS) entry which is preliminary data.</text>
</comment>
<dbReference type="EMBL" id="LQQC01000007">
    <property type="protein sequence ID" value="KXZ59035.1"/>
    <property type="molecule type" value="Genomic_DNA"/>
</dbReference>
<accession>A0A150HAK6</accession>
<protein>
    <submittedName>
        <fullName evidence="3">Phage holin family protein</fullName>
    </submittedName>
</protein>
<keyword evidence="1" id="KW-0472">Membrane</keyword>
<organism evidence="2 5">
    <name type="scientific">Brevibacterium ravenspurgense</name>
    <dbReference type="NCBI Taxonomy" id="479117"/>
    <lineage>
        <taxon>Bacteria</taxon>
        <taxon>Bacillati</taxon>
        <taxon>Actinomycetota</taxon>
        <taxon>Actinomycetes</taxon>
        <taxon>Micrococcales</taxon>
        <taxon>Brevibacteriaceae</taxon>
        <taxon>Brevibacterium</taxon>
    </lineage>
</organism>
<sequence length="135" mass="14248">MSDRSIAQIVRDISADSKALAEEEAALAKQEIKEGSVKLGTAIGLTVVGLGILIMSLFVLTAFFVAIFHDFAGWGWWASTLIVFGIYVVIASILIAIAVPLLKKGNPTPTRAIDRGKSVIAAVKTALTNPSGPRV</sequence>
<evidence type="ECO:0000313" key="5">
    <source>
        <dbReference type="Proteomes" id="UP000243589"/>
    </source>
</evidence>
<evidence type="ECO:0000313" key="4">
    <source>
        <dbReference type="Proteomes" id="UP000242755"/>
    </source>
</evidence>
<evidence type="ECO:0000313" key="2">
    <source>
        <dbReference type="EMBL" id="KXZ59035.1"/>
    </source>
</evidence>
<dbReference type="STRING" id="1176165.GCA_001584405_00101"/>
<dbReference type="Pfam" id="PF07332">
    <property type="entry name" value="Phage_holin_3_6"/>
    <property type="match status" value="1"/>
</dbReference>
<feature type="transmembrane region" description="Helical" evidence="1">
    <location>
        <begin position="39"/>
        <end position="68"/>
    </location>
</feature>
<keyword evidence="1" id="KW-0812">Transmembrane</keyword>
<dbReference type="EMBL" id="PKGO01000002">
    <property type="protein sequence ID" value="PKY71042.1"/>
    <property type="molecule type" value="Genomic_DNA"/>
</dbReference>
<reference evidence="3 4" key="2">
    <citation type="submission" date="2017-12" db="EMBL/GenBank/DDBJ databases">
        <title>Phylogenetic diversity of female urinary microbiome.</title>
        <authorList>
            <person name="Thomas-White K."/>
            <person name="Wolfe A.J."/>
        </authorList>
    </citation>
    <scope>NUCLEOTIDE SEQUENCE [LARGE SCALE GENOMIC DNA]</scope>
    <source>
        <strain evidence="3 4">UMB0426</strain>
    </source>
</reference>
<dbReference type="Proteomes" id="UP000243589">
    <property type="component" value="Unassembled WGS sequence"/>
</dbReference>
<proteinExistence type="predicted"/>
<dbReference type="RefSeq" id="WP_062020143.1">
    <property type="nucleotide sequence ID" value="NZ_JAKRCZ010000003.1"/>
</dbReference>
<dbReference type="InterPro" id="IPR009937">
    <property type="entry name" value="Phage_holin_3_6"/>
</dbReference>
<keyword evidence="5" id="KW-1185">Reference proteome</keyword>
<dbReference type="Proteomes" id="UP000242755">
    <property type="component" value="Unassembled WGS sequence"/>
</dbReference>